<organism evidence="2 3">
    <name type="scientific">Panagrolaimus davidi</name>
    <dbReference type="NCBI Taxonomy" id="227884"/>
    <lineage>
        <taxon>Eukaryota</taxon>
        <taxon>Metazoa</taxon>
        <taxon>Ecdysozoa</taxon>
        <taxon>Nematoda</taxon>
        <taxon>Chromadorea</taxon>
        <taxon>Rhabditida</taxon>
        <taxon>Tylenchina</taxon>
        <taxon>Panagrolaimomorpha</taxon>
        <taxon>Panagrolaimoidea</taxon>
        <taxon>Panagrolaimidae</taxon>
        <taxon>Panagrolaimus</taxon>
    </lineage>
</organism>
<sequence>MFQKPQPPTKWKTPLKADKFGPPAIIFPVRKFKDGNEDCLTLNLFKPKENCGVQPFSAMVYIHGGGFVSGSSREWGYKETCRKLVSNGIIAVTINYRLGPFGFFSTGDGNIPGNYGIWDMIQALKFLQEILPSFNGDPKNVTIFGHSAGGMATSLLTLTPETKDLFARAIPMSGSALSKSSNNPFLIKHSKMVAEALEIDFSSFRLRDEIIEVSADQIKEAVKSFVSFLTDITL</sequence>
<dbReference type="Pfam" id="PF00135">
    <property type="entry name" value="COesterase"/>
    <property type="match status" value="1"/>
</dbReference>
<proteinExistence type="predicted"/>
<dbReference type="InterPro" id="IPR019819">
    <property type="entry name" value="Carboxylesterase_B_CS"/>
</dbReference>
<evidence type="ECO:0000313" key="2">
    <source>
        <dbReference type="Proteomes" id="UP000887578"/>
    </source>
</evidence>
<keyword evidence="2" id="KW-1185">Reference proteome</keyword>
<dbReference type="InterPro" id="IPR002018">
    <property type="entry name" value="CarbesteraseB"/>
</dbReference>
<evidence type="ECO:0000259" key="1">
    <source>
        <dbReference type="Pfam" id="PF00135"/>
    </source>
</evidence>
<name>A0A914PGJ1_9BILA</name>
<dbReference type="InterPro" id="IPR029058">
    <property type="entry name" value="AB_hydrolase_fold"/>
</dbReference>
<accession>A0A914PGJ1</accession>
<dbReference type="PANTHER" id="PTHR44590">
    <property type="entry name" value="CARBOXYLIC ESTER HYDROLASE-RELATED"/>
    <property type="match status" value="1"/>
</dbReference>
<reference evidence="3" key="1">
    <citation type="submission" date="2022-11" db="UniProtKB">
        <authorList>
            <consortium name="WormBaseParasite"/>
        </authorList>
    </citation>
    <scope>IDENTIFICATION</scope>
</reference>
<dbReference type="WBParaSite" id="PDA_v2.g17380.t1">
    <property type="protein sequence ID" value="PDA_v2.g17380.t1"/>
    <property type="gene ID" value="PDA_v2.g17380"/>
</dbReference>
<evidence type="ECO:0000313" key="3">
    <source>
        <dbReference type="WBParaSite" id="PDA_v2.g17380.t1"/>
    </source>
</evidence>
<dbReference type="PROSITE" id="PS00941">
    <property type="entry name" value="CARBOXYLESTERASE_B_2"/>
    <property type="match status" value="1"/>
</dbReference>
<feature type="domain" description="Carboxylesterase type B" evidence="1">
    <location>
        <begin position="2"/>
        <end position="223"/>
    </location>
</feature>
<dbReference type="AlphaFoldDB" id="A0A914PGJ1"/>
<dbReference type="Proteomes" id="UP000887578">
    <property type="component" value="Unplaced"/>
</dbReference>
<dbReference type="SUPFAM" id="SSF53474">
    <property type="entry name" value="alpha/beta-Hydrolases"/>
    <property type="match status" value="1"/>
</dbReference>
<dbReference type="PANTHER" id="PTHR44590:SF4">
    <property type="entry name" value="CARBOXYLIC ESTER HYDROLASE"/>
    <property type="match status" value="1"/>
</dbReference>
<dbReference type="Gene3D" id="3.40.50.1820">
    <property type="entry name" value="alpha/beta hydrolase"/>
    <property type="match status" value="1"/>
</dbReference>
<protein>
    <submittedName>
        <fullName evidence="3">Carboxylesterase type B domain-containing protein</fullName>
    </submittedName>
</protein>